<evidence type="ECO:0000256" key="9">
    <source>
        <dbReference type="SAM" id="Coils"/>
    </source>
</evidence>
<feature type="compositionally biased region" description="Polar residues" evidence="10">
    <location>
        <begin position="668"/>
        <end position="679"/>
    </location>
</feature>
<dbReference type="GO" id="GO:0003723">
    <property type="term" value="F:RNA binding"/>
    <property type="evidence" value="ECO:0007669"/>
    <property type="project" value="UniProtKB-KW"/>
</dbReference>
<evidence type="ECO:0000313" key="13">
    <source>
        <dbReference type="Proteomes" id="UP000614601"/>
    </source>
</evidence>
<feature type="coiled-coil region" evidence="9">
    <location>
        <begin position="500"/>
        <end position="555"/>
    </location>
</feature>
<dbReference type="OrthoDB" id="5566667at2759"/>
<dbReference type="GO" id="GO:0005769">
    <property type="term" value="C:early endosome"/>
    <property type="evidence" value="ECO:0007669"/>
    <property type="project" value="UniProtKB-SubCell"/>
</dbReference>
<dbReference type="InterPro" id="IPR019343">
    <property type="entry name" value="PPP1R21_N"/>
</dbReference>
<evidence type="ECO:0000313" key="12">
    <source>
        <dbReference type="EMBL" id="CAD5224352.1"/>
    </source>
</evidence>
<organism evidence="12 13">
    <name type="scientific">Bursaphelenchus okinawaensis</name>
    <dbReference type="NCBI Taxonomy" id="465554"/>
    <lineage>
        <taxon>Eukaryota</taxon>
        <taxon>Metazoa</taxon>
        <taxon>Ecdysozoa</taxon>
        <taxon>Nematoda</taxon>
        <taxon>Chromadorea</taxon>
        <taxon>Rhabditida</taxon>
        <taxon>Tylenchina</taxon>
        <taxon>Tylenchomorpha</taxon>
        <taxon>Aphelenchoidea</taxon>
        <taxon>Aphelenchoididae</taxon>
        <taxon>Bursaphelenchus</taxon>
    </lineage>
</organism>
<dbReference type="Proteomes" id="UP000614601">
    <property type="component" value="Unassembled WGS sequence"/>
</dbReference>
<comment type="subcellular location">
    <subcellularLocation>
        <location evidence="1">Early endosome</location>
    </subcellularLocation>
</comment>
<sequence>MSTVSGTTDVSIKYQRLAAEFVKVRSQLNILKTAVIDEKSRNEHLRNDALHKDSQLRKITDENESLNFRNVQLVKRVEALQNSLDELTKLQLSKGKKKQREANLRLFVNLDGTENSNLPGASNQNTARFVVEQELERKVEEISTLHSKIFDLEQNGRKEIDDLNDQISELKKENSRLKSTENVRKNNVNVTNVERNRETICHNCQQNNVQNDNDTSHQIVPNNNQPVVSPVTHDARLYADGLLTVAKSLLSAFSTIFTLLEQRSVLYPYDINLEVLPESFKTFGQEMVLYSTDFHEKITKLDQIQTKVNESDDLSFIDASSKALWSDLCQSFKLVHSYLQNSLIVVIRAENEVPFCSQDLEELNLMFEQHFLIVIKNLIELLSKPLPDLFQLKFRHIFVDRLSHLQGLLEELERLFKHKILFEKGIPTASKKMKCVNECILKAFEQISQALIRGFGMISDTNALEHLRLALQNDQSVVNDVTPKESTPLAEAETVGIVVNEEIAIEKDRLSEELQNTKEKLTKAMNDKSEWEATVHAMEQELDVLRSLRDEQTRAADLADPHTKLAQHSLEEVYKQKIKQLALDLTFAKSEALYFKEECEALLVTGKMLKQDYSRLNEPCAKCESLNEALLATQLTFEEQMRELYDRLADQSRELEEQREEIHKFKFSGSTSPMSSTGETLPRENSFKRNIRRMVGK</sequence>
<comment type="caution">
    <text evidence="12">The sequence shown here is derived from an EMBL/GenBank/DDBJ whole genome shotgun (WGS) entry which is preliminary data.</text>
</comment>
<protein>
    <recommendedName>
        <fullName evidence="2">Protein phosphatase 1 regulatory subunit 21</fullName>
    </recommendedName>
    <alternativeName>
        <fullName evidence="7">Coiled-coil domain-containing protein 128</fullName>
    </alternativeName>
    <alternativeName>
        <fullName evidence="8">Ferry endosomal RAB5 effector complex subunit 2</fullName>
    </alternativeName>
    <alternativeName>
        <fullName evidence="6">KLRAQ motif-containing protein 1</fullName>
    </alternativeName>
</protein>
<dbReference type="Pfam" id="PF10205">
    <property type="entry name" value="KLRAQ"/>
    <property type="match status" value="1"/>
</dbReference>
<name>A0A811L9G1_9BILA</name>
<gene>
    <name evidence="12" type="ORF">BOKJ2_LOCUS11036</name>
</gene>
<dbReference type="InterPro" id="IPR019348">
    <property type="entry name" value="PPP1R21_six_helix"/>
</dbReference>
<keyword evidence="3" id="KW-0967">Endosome</keyword>
<dbReference type="EMBL" id="CAJFCW020000005">
    <property type="protein sequence ID" value="CAG9119819.1"/>
    <property type="molecule type" value="Genomic_DNA"/>
</dbReference>
<evidence type="ECO:0000256" key="5">
    <source>
        <dbReference type="ARBA" id="ARBA00023054"/>
    </source>
</evidence>
<feature type="domain" description="Protein phosphatase 1 regulatory subunit 21 N-terminal" evidence="11">
    <location>
        <begin position="15"/>
        <end position="135"/>
    </location>
</feature>
<evidence type="ECO:0000256" key="6">
    <source>
        <dbReference type="ARBA" id="ARBA00031361"/>
    </source>
</evidence>
<dbReference type="AlphaFoldDB" id="A0A811L9G1"/>
<keyword evidence="4" id="KW-0694">RNA-binding</keyword>
<evidence type="ECO:0000256" key="8">
    <source>
        <dbReference type="ARBA" id="ARBA00044824"/>
    </source>
</evidence>
<evidence type="ECO:0000256" key="10">
    <source>
        <dbReference type="SAM" id="MobiDB-lite"/>
    </source>
</evidence>
<evidence type="ECO:0000259" key="11">
    <source>
        <dbReference type="SMART" id="SM01254"/>
    </source>
</evidence>
<accession>A0A811L9G1</accession>
<dbReference type="EMBL" id="CAJFDH010000005">
    <property type="protein sequence ID" value="CAD5224352.1"/>
    <property type="molecule type" value="Genomic_DNA"/>
</dbReference>
<dbReference type="PANTHER" id="PTHR21448">
    <property type="entry name" value="SMOOTH MUSCLE MYOSIN HEAVY CHAIN-RELATED"/>
    <property type="match status" value="1"/>
</dbReference>
<dbReference type="GO" id="GO:0016020">
    <property type="term" value="C:membrane"/>
    <property type="evidence" value="ECO:0007669"/>
    <property type="project" value="TreeGrafter"/>
</dbReference>
<feature type="coiled-coil region" evidence="9">
    <location>
        <begin position="153"/>
        <end position="183"/>
    </location>
</feature>
<dbReference type="SMART" id="SM01254">
    <property type="entry name" value="KLRAQ"/>
    <property type="match status" value="1"/>
</dbReference>
<evidence type="ECO:0000256" key="4">
    <source>
        <dbReference type="ARBA" id="ARBA00022884"/>
    </source>
</evidence>
<evidence type="ECO:0000256" key="1">
    <source>
        <dbReference type="ARBA" id="ARBA00004412"/>
    </source>
</evidence>
<dbReference type="Pfam" id="PF10212">
    <property type="entry name" value="PPP1R21_helical"/>
    <property type="match status" value="1"/>
</dbReference>
<dbReference type="InterPro" id="IPR040024">
    <property type="entry name" value="PPP1R21"/>
</dbReference>
<dbReference type="PANTHER" id="PTHR21448:SF0">
    <property type="entry name" value="PROTEIN PHOSPHATASE 1 REGULATORY SUBUNIT 21"/>
    <property type="match status" value="1"/>
</dbReference>
<reference evidence="12" key="1">
    <citation type="submission" date="2020-09" db="EMBL/GenBank/DDBJ databases">
        <authorList>
            <person name="Kikuchi T."/>
        </authorList>
    </citation>
    <scope>NUCLEOTIDE SEQUENCE</scope>
    <source>
        <strain evidence="12">SH1</strain>
    </source>
</reference>
<evidence type="ECO:0000256" key="7">
    <source>
        <dbReference type="ARBA" id="ARBA00031617"/>
    </source>
</evidence>
<keyword evidence="13" id="KW-1185">Reference proteome</keyword>
<keyword evidence="5 9" id="KW-0175">Coiled coil</keyword>
<evidence type="ECO:0000256" key="3">
    <source>
        <dbReference type="ARBA" id="ARBA00022753"/>
    </source>
</evidence>
<dbReference type="Proteomes" id="UP000783686">
    <property type="component" value="Unassembled WGS sequence"/>
</dbReference>
<proteinExistence type="predicted"/>
<evidence type="ECO:0000256" key="2">
    <source>
        <dbReference type="ARBA" id="ARBA00020102"/>
    </source>
</evidence>
<feature type="region of interest" description="Disordered" evidence="10">
    <location>
        <begin position="668"/>
        <end position="697"/>
    </location>
</feature>